<feature type="compositionally biased region" description="Basic and acidic residues" evidence="1">
    <location>
        <begin position="328"/>
        <end position="346"/>
    </location>
</feature>
<sequence length="553" mass="63318">MSHTPARLAGSRAGSRKPARHPSLVERLSVEEEPDLVFCVLHDSPFLRQSEGHNTPATNRETALNGSEVRYAPGSVCTDRQLWEARVWNRRLGYRRGSTFRHVVSSAQFSSRVAFESVGRSFFTLSCEALRWRLFSTMASSGSAWIFVVLAILATPFAADISINGHSYHFCAMNGLANNYFHTTTCQGFVRVKMYGKDRETLDEEIVKLLEDHKVEASTKELCEIRSFYFNKTAWIFFKMPDFTRVSDPIDRNVSYWITDLPGKVGFIPFPPKGKWTIIGKGYEASQFKGLSKEDIEKEHAICDPWNWYFRHQDMDFRLSTGGRISLKEPLKNRNSTNKECDRPDQYEQNDPIVEQRKIPGNPELVLNTGFRRKFIRTQAYSLHALHADRNEADGNYHFIFDYKDLTQLEEFFNMERKEKEVKYYFCYLRPIRYDLGELPHGFVLPEVEGMKLWDPSIKITTAASTTTSSTTPMPNTTSTLLGYNHSHVSNYATTTPTSQTTLLEIHDEDEDDNEDPDEDGDDDDDDDFDEPVECDAGADGEDEDCEASDDDE</sequence>
<feature type="region of interest" description="Disordered" evidence="1">
    <location>
        <begin position="328"/>
        <end position="351"/>
    </location>
</feature>
<comment type="caution">
    <text evidence="3">The sequence shown here is derived from an EMBL/GenBank/DDBJ whole genome shotgun (WGS) entry which is preliminary data.</text>
</comment>
<keyword evidence="2" id="KW-0812">Transmembrane</keyword>
<evidence type="ECO:0000313" key="3">
    <source>
        <dbReference type="EMBL" id="TKR96114.1"/>
    </source>
</evidence>
<accession>A0A4U5PIW0</accession>
<reference evidence="3 4" key="2">
    <citation type="journal article" date="2019" name="G3 (Bethesda)">
        <title>Hybrid Assembly of the Genome of the Entomopathogenic Nematode Steinernema carpocapsae Identifies the X-Chromosome.</title>
        <authorList>
            <person name="Serra L."/>
            <person name="Macchietto M."/>
            <person name="Macias-Munoz A."/>
            <person name="McGill C.J."/>
            <person name="Rodriguez I.M."/>
            <person name="Rodriguez B."/>
            <person name="Murad R."/>
            <person name="Mortazavi A."/>
        </authorList>
    </citation>
    <scope>NUCLEOTIDE SEQUENCE [LARGE SCALE GENOMIC DNA]</scope>
    <source>
        <strain evidence="3 4">ALL</strain>
    </source>
</reference>
<dbReference type="Proteomes" id="UP000298663">
    <property type="component" value="Unassembled WGS sequence"/>
</dbReference>
<keyword evidence="4" id="KW-1185">Reference proteome</keyword>
<reference evidence="3 4" key="1">
    <citation type="journal article" date="2015" name="Genome Biol.">
        <title>Comparative genomics of Steinernema reveals deeply conserved gene regulatory networks.</title>
        <authorList>
            <person name="Dillman A.R."/>
            <person name="Macchietto M."/>
            <person name="Porter C.F."/>
            <person name="Rogers A."/>
            <person name="Williams B."/>
            <person name="Antoshechkin I."/>
            <person name="Lee M.M."/>
            <person name="Goodwin Z."/>
            <person name="Lu X."/>
            <person name="Lewis E.E."/>
            <person name="Goodrich-Blair H."/>
            <person name="Stock S.P."/>
            <person name="Adams B.J."/>
            <person name="Sternberg P.W."/>
            <person name="Mortazavi A."/>
        </authorList>
    </citation>
    <scope>NUCLEOTIDE SEQUENCE [LARGE SCALE GENOMIC DNA]</scope>
    <source>
        <strain evidence="3 4">ALL</strain>
    </source>
</reference>
<gene>
    <name evidence="3" type="ORF">L596_010177</name>
</gene>
<evidence type="ECO:0000313" key="4">
    <source>
        <dbReference type="Proteomes" id="UP000298663"/>
    </source>
</evidence>
<dbReference type="EMBL" id="AZBU02000002">
    <property type="protein sequence ID" value="TKR96114.1"/>
    <property type="molecule type" value="Genomic_DNA"/>
</dbReference>
<organism evidence="3 4">
    <name type="scientific">Steinernema carpocapsae</name>
    <name type="common">Entomopathogenic nematode</name>
    <dbReference type="NCBI Taxonomy" id="34508"/>
    <lineage>
        <taxon>Eukaryota</taxon>
        <taxon>Metazoa</taxon>
        <taxon>Ecdysozoa</taxon>
        <taxon>Nematoda</taxon>
        <taxon>Chromadorea</taxon>
        <taxon>Rhabditida</taxon>
        <taxon>Tylenchina</taxon>
        <taxon>Panagrolaimomorpha</taxon>
        <taxon>Strongyloidoidea</taxon>
        <taxon>Steinernematidae</taxon>
        <taxon>Steinernema</taxon>
    </lineage>
</organism>
<feature type="transmembrane region" description="Helical" evidence="2">
    <location>
        <begin position="138"/>
        <end position="159"/>
    </location>
</feature>
<keyword evidence="2" id="KW-0472">Membrane</keyword>
<evidence type="ECO:0000256" key="1">
    <source>
        <dbReference type="SAM" id="MobiDB-lite"/>
    </source>
</evidence>
<feature type="region of interest" description="Disordered" evidence="1">
    <location>
        <begin position="1"/>
        <end position="22"/>
    </location>
</feature>
<feature type="compositionally biased region" description="Acidic residues" evidence="1">
    <location>
        <begin position="507"/>
        <end position="553"/>
    </location>
</feature>
<feature type="region of interest" description="Disordered" evidence="1">
    <location>
        <begin position="506"/>
        <end position="553"/>
    </location>
</feature>
<proteinExistence type="predicted"/>
<dbReference type="AlphaFoldDB" id="A0A4U5PIW0"/>
<evidence type="ECO:0000256" key="2">
    <source>
        <dbReference type="SAM" id="Phobius"/>
    </source>
</evidence>
<keyword evidence="2" id="KW-1133">Transmembrane helix</keyword>
<name>A0A4U5PIW0_STECR</name>
<protein>
    <submittedName>
        <fullName evidence="3">Uncharacterized protein</fullName>
    </submittedName>
</protein>